<organism evidence="1 2">
    <name type="scientific">Bacillus licheniformis</name>
    <dbReference type="NCBI Taxonomy" id="1402"/>
    <lineage>
        <taxon>Bacteria</taxon>
        <taxon>Bacillati</taxon>
        <taxon>Bacillota</taxon>
        <taxon>Bacilli</taxon>
        <taxon>Bacillales</taxon>
        <taxon>Bacillaceae</taxon>
        <taxon>Bacillus</taxon>
    </lineage>
</organism>
<evidence type="ECO:0000313" key="2">
    <source>
        <dbReference type="Proteomes" id="UP000435910"/>
    </source>
</evidence>
<gene>
    <name evidence="1" type="ORF">CHCC16736_0491</name>
</gene>
<reference evidence="1 2" key="1">
    <citation type="submission" date="2019-06" db="EMBL/GenBank/DDBJ databases">
        <title>Genome sequence analysis of &gt;100 Bacillus licheniformis strains suggests intrinsic resistance to this species.</title>
        <authorList>
            <person name="Wels M."/>
            <person name="Siezen R.J."/>
            <person name="Johansen E."/>
            <person name="Stuer-Lauridsen B."/>
            <person name="Bjerre K."/>
            <person name="Nielsen B.K.K."/>
        </authorList>
    </citation>
    <scope>NUCLEOTIDE SEQUENCE [LARGE SCALE GENOMIC DNA]</scope>
    <source>
        <strain evidence="1 2">BAC-16736</strain>
    </source>
</reference>
<protein>
    <submittedName>
        <fullName evidence="1">Uncharacterized protein</fullName>
    </submittedName>
</protein>
<dbReference type="Proteomes" id="UP000435910">
    <property type="component" value="Unassembled WGS sequence"/>
</dbReference>
<comment type="caution">
    <text evidence="1">The sequence shown here is derived from an EMBL/GenBank/DDBJ whole genome shotgun (WGS) entry which is preliminary data.</text>
</comment>
<dbReference type="GeneID" id="92861946"/>
<sequence length="48" mass="5193">MPKLTVILGGEVICRHNGMVHVAVTFDGSLSSIFVVSEADYERVFPNG</sequence>
<dbReference type="RefSeq" id="WP_011197869.1">
    <property type="nucleotide sequence ID" value="NZ_CAMFKR010000001.1"/>
</dbReference>
<evidence type="ECO:0000313" key="1">
    <source>
        <dbReference type="EMBL" id="TWL22028.1"/>
    </source>
</evidence>
<dbReference type="AlphaFoldDB" id="A0A7Z8PSC2"/>
<name>A0A7Z8PSC2_BACLI</name>
<dbReference type="EMBL" id="NILC01000030">
    <property type="protein sequence ID" value="TWL22028.1"/>
    <property type="molecule type" value="Genomic_DNA"/>
</dbReference>
<accession>A0A7Z8PSC2</accession>
<proteinExistence type="predicted"/>